<dbReference type="KEGG" id="pmt:PMT_2673"/>
<accession>B9ES57</accession>
<proteinExistence type="predicted"/>
<gene>
    <name evidence="1" type="ordered locus">PMT_2673</name>
</gene>
<protein>
    <submittedName>
        <fullName evidence="1">Uncharacterized protein</fullName>
    </submittedName>
</protein>
<keyword evidence="2" id="KW-1185">Reference proteome</keyword>
<dbReference type="Proteomes" id="UP000001423">
    <property type="component" value="Chromosome"/>
</dbReference>
<dbReference type="AlphaFoldDB" id="B9ES57"/>
<dbReference type="HOGENOM" id="CLU_3028783_0_0_3"/>
<reference evidence="1 2" key="1">
    <citation type="journal article" date="2003" name="Nature">
        <title>Genome divergence in two Prochlorococcus ecotypes reflects oceanic niche differentiation.</title>
        <authorList>
            <person name="Rocap G."/>
            <person name="Larimer F.W."/>
            <person name="Lamerdin J.E."/>
            <person name="Malfatti S."/>
            <person name="Chain P."/>
            <person name="Ahlgren N.A."/>
            <person name="Arellano A."/>
            <person name="Coleman M."/>
            <person name="Hauser L."/>
            <person name="Hess W.R."/>
            <person name="Johnson Z.I."/>
            <person name="Land M.L."/>
            <person name="Lindell D."/>
            <person name="Post A.F."/>
            <person name="Regala W."/>
            <person name="Shah M."/>
            <person name="Shaw S.L."/>
            <person name="Steglich C."/>
            <person name="Sullivan M.B."/>
            <person name="Ting C.S."/>
            <person name="Tolonen A."/>
            <person name="Webb E.A."/>
            <person name="Zinser E.R."/>
            <person name="Chisholm S.W."/>
        </authorList>
    </citation>
    <scope>NUCLEOTIDE SEQUENCE [LARGE SCALE GENOMIC DNA]</scope>
    <source>
        <strain evidence="2">MIT 9313</strain>
    </source>
</reference>
<name>B9ES57_PROMM</name>
<dbReference type="EMBL" id="BX548175">
    <property type="protein sequence ID" value="CAX32195.1"/>
    <property type="molecule type" value="Genomic_DNA"/>
</dbReference>
<evidence type="ECO:0000313" key="1">
    <source>
        <dbReference type="EMBL" id="CAX32195.1"/>
    </source>
</evidence>
<sequence>MYMGSPGFDDEQIKQMLGIKTYGRCGIRTHDPFRVKEVRYHCANRPHYWILKHSL</sequence>
<organism evidence="1 2">
    <name type="scientific">Prochlorococcus marinus (strain MIT 9313)</name>
    <dbReference type="NCBI Taxonomy" id="74547"/>
    <lineage>
        <taxon>Bacteria</taxon>
        <taxon>Bacillati</taxon>
        <taxon>Cyanobacteriota</taxon>
        <taxon>Cyanophyceae</taxon>
        <taxon>Synechococcales</taxon>
        <taxon>Prochlorococcaceae</taxon>
        <taxon>Prochlorococcus</taxon>
    </lineage>
</organism>
<evidence type="ECO:0000313" key="2">
    <source>
        <dbReference type="Proteomes" id="UP000001423"/>
    </source>
</evidence>